<protein>
    <submittedName>
        <fullName evidence="2">Uncharacterized protein</fullName>
    </submittedName>
</protein>
<dbReference type="EMBL" id="KQ417771">
    <property type="protein sequence ID" value="KOF90406.1"/>
    <property type="molecule type" value="Genomic_DNA"/>
</dbReference>
<keyword evidence="1" id="KW-0472">Membrane</keyword>
<name>A0A0L8HME4_OCTBM</name>
<evidence type="ECO:0000256" key="1">
    <source>
        <dbReference type="SAM" id="Phobius"/>
    </source>
</evidence>
<keyword evidence="1" id="KW-0812">Transmembrane</keyword>
<accession>A0A0L8HME4</accession>
<sequence>MVTKYNNELSYKNLKRDTLTVNFQLAVALILFSNNGLFGTTCYPMLLPFLCLEKWQ</sequence>
<feature type="transmembrane region" description="Helical" evidence="1">
    <location>
        <begin position="21"/>
        <end position="46"/>
    </location>
</feature>
<reference evidence="2" key="1">
    <citation type="submission" date="2015-07" db="EMBL/GenBank/DDBJ databases">
        <title>MeaNS - Measles Nucleotide Surveillance Program.</title>
        <authorList>
            <person name="Tran T."/>
            <person name="Druce J."/>
        </authorList>
    </citation>
    <scope>NUCLEOTIDE SEQUENCE</scope>
    <source>
        <strain evidence="2">UCB-OBI-ISO-001</strain>
        <tissue evidence="2">Gonad</tissue>
    </source>
</reference>
<organism evidence="2">
    <name type="scientific">Octopus bimaculoides</name>
    <name type="common">California two-spotted octopus</name>
    <dbReference type="NCBI Taxonomy" id="37653"/>
    <lineage>
        <taxon>Eukaryota</taxon>
        <taxon>Metazoa</taxon>
        <taxon>Spiralia</taxon>
        <taxon>Lophotrochozoa</taxon>
        <taxon>Mollusca</taxon>
        <taxon>Cephalopoda</taxon>
        <taxon>Coleoidea</taxon>
        <taxon>Octopodiformes</taxon>
        <taxon>Octopoda</taxon>
        <taxon>Incirrata</taxon>
        <taxon>Octopodidae</taxon>
        <taxon>Octopus</taxon>
    </lineage>
</organism>
<gene>
    <name evidence="2" type="ORF">OCBIM_22011250mg</name>
</gene>
<keyword evidence="1" id="KW-1133">Transmembrane helix</keyword>
<evidence type="ECO:0000313" key="2">
    <source>
        <dbReference type="EMBL" id="KOF90406.1"/>
    </source>
</evidence>
<proteinExistence type="predicted"/>
<dbReference type="AlphaFoldDB" id="A0A0L8HME4"/>